<reference evidence="1" key="1">
    <citation type="submission" date="2019-04" db="EMBL/GenBank/DDBJ databases">
        <title>Microbes associate with the intestines of laboratory mice.</title>
        <authorList>
            <person name="Navarre W."/>
            <person name="Wong E."/>
            <person name="Huang K."/>
            <person name="Tropini C."/>
            <person name="Ng K."/>
            <person name="Yu B."/>
        </authorList>
    </citation>
    <scope>NUCLEOTIDE SEQUENCE</scope>
    <source>
        <strain evidence="1">NM72_1-8</strain>
    </source>
</reference>
<comment type="caution">
    <text evidence="1">The sequence shown here is derived from an EMBL/GenBank/DDBJ whole genome shotgun (WGS) entry which is preliminary data.</text>
</comment>
<evidence type="ECO:0000313" key="1">
    <source>
        <dbReference type="EMBL" id="TGY00757.1"/>
    </source>
</evidence>
<name>A0AC61R3H0_9FIRM</name>
<evidence type="ECO:0000313" key="2">
    <source>
        <dbReference type="Proteomes" id="UP000307720"/>
    </source>
</evidence>
<keyword evidence="2" id="KW-1185">Reference proteome</keyword>
<sequence length="104" mass="12482">MKNYIKLQFPKEIPASDLKKIPGVGANMEKHLHNIGIRCIADLRGKSPEELYHLDCLKKGFQDDRCVLYVFRCAVYFAEHEQHEPEKLKWWYWKDKEYPEKEDN</sequence>
<protein>
    <submittedName>
        <fullName evidence="1">Pathogenicity locus</fullName>
    </submittedName>
</protein>
<gene>
    <name evidence="1" type="ORF">E5357_00875</name>
</gene>
<dbReference type="Proteomes" id="UP000307720">
    <property type="component" value="Unassembled WGS sequence"/>
</dbReference>
<proteinExistence type="predicted"/>
<dbReference type="EMBL" id="SRZB01000001">
    <property type="protein sequence ID" value="TGY00757.1"/>
    <property type="molecule type" value="Genomic_DNA"/>
</dbReference>
<accession>A0AC61R3H0</accession>
<organism evidence="1 2">
    <name type="scientific">Hominisplanchenecus murintestinalis</name>
    <dbReference type="NCBI Taxonomy" id="2941517"/>
    <lineage>
        <taxon>Bacteria</taxon>
        <taxon>Bacillati</taxon>
        <taxon>Bacillota</taxon>
        <taxon>Clostridia</taxon>
        <taxon>Lachnospirales</taxon>
        <taxon>Lachnospiraceae</taxon>
        <taxon>Hominisplanchenecus</taxon>
    </lineage>
</organism>